<evidence type="ECO:0000313" key="4">
    <source>
        <dbReference type="Proteomes" id="UP000373149"/>
    </source>
</evidence>
<name>A0A5N8WTU0_9ACTN</name>
<keyword evidence="2" id="KW-0812">Transmembrane</keyword>
<feature type="transmembrane region" description="Helical" evidence="2">
    <location>
        <begin position="7"/>
        <end position="26"/>
    </location>
</feature>
<dbReference type="EMBL" id="VMNX01000057">
    <property type="protein sequence ID" value="MPY50246.1"/>
    <property type="molecule type" value="Genomic_DNA"/>
</dbReference>
<accession>A0A5N8WTU0</accession>
<keyword evidence="4" id="KW-1185">Reference proteome</keyword>
<dbReference type="RefSeq" id="WP_152863633.1">
    <property type="nucleotide sequence ID" value="NZ_VMNX01000057.1"/>
</dbReference>
<sequence>MSSGQKTVLTFLSLIYGLIVVILVLFLRWPVWIWLGSVSLLLAVWITVAVVAARARQRDPFPPGSLIEQPAPPVVERRELHITRVPLPSAVPDYDFLFSARVRWCPVDSTAADQLTNPGALAVEAVLARARAITWAVEPFRSSLVQHELNGALGVMAPDRENRVQAMALDVVLTLSEADQERLERLAAIRKDEAIWEHQRRYEQNKREYLSGDVLTSTGSAVVWWLAKNDDHVEKTVKDIGLLARLSSAANNSEVSAPFRHLVLDAFPPPPVPERPPSALQPDEPPVFGSPEADAADLIAEAFRRVGFRPGDDEGLLIVDQLAMAIAPRDAVTAEEIRRRFGVGGSPTAAHPHPNGSGPPQMQDASEGPSEPF</sequence>
<proteinExistence type="predicted"/>
<organism evidence="3 4">
    <name type="scientific">Streptomyces acidicola</name>
    <dbReference type="NCBI Taxonomy" id="2596892"/>
    <lineage>
        <taxon>Bacteria</taxon>
        <taxon>Bacillati</taxon>
        <taxon>Actinomycetota</taxon>
        <taxon>Actinomycetes</taxon>
        <taxon>Kitasatosporales</taxon>
        <taxon>Streptomycetaceae</taxon>
        <taxon>Streptomyces</taxon>
    </lineage>
</organism>
<dbReference type="AlphaFoldDB" id="A0A5N8WTU0"/>
<gene>
    <name evidence="3" type="ORF">FPZ41_17400</name>
</gene>
<comment type="caution">
    <text evidence="3">The sequence shown here is derived from an EMBL/GenBank/DDBJ whole genome shotgun (WGS) entry which is preliminary data.</text>
</comment>
<evidence type="ECO:0000256" key="2">
    <source>
        <dbReference type="SAM" id="Phobius"/>
    </source>
</evidence>
<protein>
    <submittedName>
        <fullName evidence="3">Uncharacterized protein</fullName>
    </submittedName>
</protein>
<reference evidence="3 4" key="1">
    <citation type="submission" date="2019-09" db="EMBL/GenBank/DDBJ databases">
        <authorList>
            <person name="Duangmal K."/>
            <person name="Teo W.F.A."/>
            <person name="Lipun K."/>
        </authorList>
    </citation>
    <scope>NUCLEOTIDE SEQUENCE [LARGE SCALE GENOMIC DNA]</scope>
    <source>
        <strain evidence="3 4">K1PN6</strain>
    </source>
</reference>
<keyword evidence="2" id="KW-0472">Membrane</keyword>
<dbReference type="Proteomes" id="UP000373149">
    <property type="component" value="Unassembled WGS sequence"/>
</dbReference>
<evidence type="ECO:0000313" key="3">
    <source>
        <dbReference type="EMBL" id="MPY50246.1"/>
    </source>
</evidence>
<evidence type="ECO:0000256" key="1">
    <source>
        <dbReference type="SAM" id="MobiDB-lite"/>
    </source>
</evidence>
<feature type="transmembrane region" description="Helical" evidence="2">
    <location>
        <begin position="32"/>
        <end position="53"/>
    </location>
</feature>
<keyword evidence="2" id="KW-1133">Transmembrane helix</keyword>
<feature type="region of interest" description="Disordered" evidence="1">
    <location>
        <begin position="337"/>
        <end position="373"/>
    </location>
</feature>